<evidence type="ECO:0000313" key="3">
    <source>
        <dbReference type="Proteomes" id="UP000252914"/>
    </source>
</evidence>
<proteinExistence type="predicted"/>
<dbReference type="AlphaFoldDB" id="A0A367EFP8"/>
<feature type="region of interest" description="Disordered" evidence="1">
    <location>
        <begin position="1"/>
        <end position="50"/>
    </location>
</feature>
<evidence type="ECO:0000256" key="1">
    <source>
        <dbReference type="SAM" id="MobiDB-lite"/>
    </source>
</evidence>
<dbReference type="Proteomes" id="UP000252914">
    <property type="component" value="Unassembled WGS sequence"/>
</dbReference>
<gene>
    <name evidence="2" type="ORF">DTL70_27970</name>
</gene>
<evidence type="ECO:0000313" key="2">
    <source>
        <dbReference type="EMBL" id="RCG16871.1"/>
    </source>
</evidence>
<feature type="region of interest" description="Disordered" evidence="1">
    <location>
        <begin position="67"/>
        <end position="129"/>
    </location>
</feature>
<organism evidence="2 3">
    <name type="scientific">Streptomyces diacarni</name>
    <dbReference type="NCBI Taxonomy" id="2800381"/>
    <lineage>
        <taxon>Bacteria</taxon>
        <taxon>Bacillati</taxon>
        <taxon>Actinomycetota</taxon>
        <taxon>Actinomycetes</taxon>
        <taxon>Kitasatosporales</taxon>
        <taxon>Streptomycetaceae</taxon>
        <taxon>Streptomyces</taxon>
    </lineage>
</organism>
<reference evidence="2 3" key="1">
    <citation type="submission" date="2018-06" db="EMBL/GenBank/DDBJ databases">
        <title>Streptomyces reniochalinae sp. nov. and Streptomyces diacarnus sp. nov. from marine sponges.</title>
        <authorList>
            <person name="Li L."/>
        </authorList>
    </citation>
    <scope>NUCLEOTIDE SEQUENCE [LARGE SCALE GENOMIC DNA]</scope>
    <source>
        <strain evidence="2 3">LHW51701</strain>
    </source>
</reference>
<sequence length="129" mass="13502">MPPVVTRDRRARRARGTVAYAGHGGTGAHACGPPLSRRPSRQGAGRNCAAVRADDAPVRAVVAPVRAVEGRSAPRARGRTQRSRGRAQREKAGTEAGRGASRPGRKAHARLPARTAARGEWDGGVPPAH</sequence>
<protein>
    <submittedName>
        <fullName evidence="2">Uncharacterized protein</fullName>
    </submittedName>
</protein>
<feature type="compositionally biased region" description="Basic residues" evidence="1">
    <location>
        <begin position="74"/>
        <end position="86"/>
    </location>
</feature>
<keyword evidence="3" id="KW-1185">Reference proteome</keyword>
<accession>A0A367EFP8</accession>
<dbReference type="EMBL" id="QOIN01000057">
    <property type="protein sequence ID" value="RCG16871.1"/>
    <property type="molecule type" value="Genomic_DNA"/>
</dbReference>
<comment type="caution">
    <text evidence="2">The sequence shown here is derived from an EMBL/GenBank/DDBJ whole genome shotgun (WGS) entry which is preliminary data.</text>
</comment>
<name>A0A367EFP8_9ACTN</name>